<proteinExistence type="predicted"/>
<protein>
    <submittedName>
        <fullName evidence="2">Uncharacterized protein</fullName>
    </submittedName>
</protein>
<accession>A0A8S9J5G1</accession>
<feature type="compositionally biased region" description="Basic and acidic residues" evidence="1">
    <location>
        <begin position="15"/>
        <end position="37"/>
    </location>
</feature>
<dbReference type="EMBL" id="QGKW02001660">
    <property type="protein sequence ID" value="KAF2577139.1"/>
    <property type="molecule type" value="Genomic_DNA"/>
</dbReference>
<feature type="compositionally biased region" description="Basic and acidic residues" evidence="1">
    <location>
        <begin position="57"/>
        <end position="69"/>
    </location>
</feature>
<evidence type="ECO:0000256" key="1">
    <source>
        <dbReference type="SAM" id="MobiDB-lite"/>
    </source>
</evidence>
<evidence type="ECO:0000313" key="2">
    <source>
        <dbReference type="EMBL" id="KAF2577139.1"/>
    </source>
</evidence>
<feature type="region of interest" description="Disordered" evidence="1">
    <location>
        <begin position="1"/>
        <end position="69"/>
    </location>
</feature>
<name>A0A8S9J5G1_BRACR</name>
<reference evidence="2" key="1">
    <citation type="submission" date="2019-12" db="EMBL/GenBank/DDBJ databases">
        <title>Genome sequencing and annotation of Brassica cretica.</title>
        <authorList>
            <person name="Studholme D.J."/>
            <person name="Sarris P.F."/>
        </authorList>
    </citation>
    <scope>NUCLEOTIDE SEQUENCE</scope>
    <source>
        <strain evidence="2">PFS-001/15</strain>
        <tissue evidence="2">Leaf</tissue>
    </source>
</reference>
<gene>
    <name evidence="2" type="ORF">F2Q68_00003690</name>
</gene>
<dbReference type="Proteomes" id="UP000712281">
    <property type="component" value="Unassembled WGS sequence"/>
</dbReference>
<sequence>MLDHEAHKCPLQQAEPDRFHELEKRTKLPSCHNKELQRQGNYSDSRSRTSSRSNHRVQREHPPEYSESR</sequence>
<comment type="caution">
    <text evidence="2">The sequence shown here is derived from an EMBL/GenBank/DDBJ whole genome shotgun (WGS) entry which is preliminary data.</text>
</comment>
<evidence type="ECO:0000313" key="3">
    <source>
        <dbReference type="Proteomes" id="UP000712281"/>
    </source>
</evidence>
<dbReference type="AlphaFoldDB" id="A0A8S9J5G1"/>
<organism evidence="2 3">
    <name type="scientific">Brassica cretica</name>
    <name type="common">Mustard</name>
    <dbReference type="NCBI Taxonomy" id="69181"/>
    <lineage>
        <taxon>Eukaryota</taxon>
        <taxon>Viridiplantae</taxon>
        <taxon>Streptophyta</taxon>
        <taxon>Embryophyta</taxon>
        <taxon>Tracheophyta</taxon>
        <taxon>Spermatophyta</taxon>
        <taxon>Magnoliopsida</taxon>
        <taxon>eudicotyledons</taxon>
        <taxon>Gunneridae</taxon>
        <taxon>Pentapetalae</taxon>
        <taxon>rosids</taxon>
        <taxon>malvids</taxon>
        <taxon>Brassicales</taxon>
        <taxon>Brassicaceae</taxon>
        <taxon>Brassiceae</taxon>
        <taxon>Brassica</taxon>
    </lineage>
</organism>